<dbReference type="GO" id="GO:0140673">
    <property type="term" value="P:transcription elongation-coupled chromatin remodeling"/>
    <property type="evidence" value="ECO:0007669"/>
    <property type="project" value="TreeGrafter"/>
</dbReference>
<evidence type="ECO:0000259" key="2">
    <source>
        <dbReference type="Pfam" id="PF03446"/>
    </source>
</evidence>
<gene>
    <name evidence="4" type="ORF">AKJ09_01798</name>
</gene>
<dbReference type="PIRSF" id="PIRSF000103">
    <property type="entry name" value="HIBADH"/>
    <property type="match status" value="1"/>
</dbReference>
<dbReference type="GO" id="GO:0003677">
    <property type="term" value="F:DNA binding"/>
    <property type="evidence" value="ECO:0007669"/>
    <property type="project" value="TreeGrafter"/>
</dbReference>
<dbReference type="GO" id="GO:0031491">
    <property type="term" value="F:nucleosome binding"/>
    <property type="evidence" value="ECO:0007669"/>
    <property type="project" value="TreeGrafter"/>
</dbReference>
<dbReference type="InterPro" id="IPR048666">
    <property type="entry name" value="RedAm-like_C"/>
</dbReference>
<dbReference type="EMBL" id="CP012333">
    <property type="protein sequence ID" value="AKU95134.1"/>
    <property type="molecule type" value="Genomic_DNA"/>
</dbReference>
<dbReference type="Pfam" id="PF03446">
    <property type="entry name" value="NAD_binding_2"/>
    <property type="match status" value="1"/>
</dbReference>
<organism evidence="4 5">
    <name type="scientific">Labilithrix luteola</name>
    <dbReference type="NCBI Taxonomy" id="1391654"/>
    <lineage>
        <taxon>Bacteria</taxon>
        <taxon>Pseudomonadati</taxon>
        <taxon>Myxococcota</taxon>
        <taxon>Polyangia</taxon>
        <taxon>Polyangiales</taxon>
        <taxon>Labilitrichaceae</taxon>
        <taxon>Labilithrix</taxon>
    </lineage>
</organism>
<dbReference type="PANTHER" id="PTHR43580:SF2">
    <property type="entry name" value="CYTOKINE-LIKE NUCLEAR FACTOR N-PAC"/>
    <property type="match status" value="1"/>
</dbReference>
<dbReference type="Gene3D" id="1.10.1040.10">
    <property type="entry name" value="N-(1-d-carboxylethyl)-l-norvaline Dehydrogenase, domain 2"/>
    <property type="match status" value="1"/>
</dbReference>
<evidence type="ECO:0000313" key="4">
    <source>
        <dbReference type="EMBL" id="AKU95134.1"/>
    </source>
</evidence>
<dbReference type="KEGG" id="llu:AKJ09_01798"/>
<dbReference type="Pfam" id="PF21761">
    <property type="entry name" value="RedAm-like_C"/>
    <property type="match status" value="1"/>
</dbReference>
<dbReference type="Proteomes" id="UP000064967">
    <property type="component" value="Chromosome"/>
</dbReference>
<evidence type="ECO:0000259" key="3">
    <source>
        <dbReference type="Pfam" id="PF21761"/>
    </source>
</evidence>
<dbReference type="InterPro" id="IPR013328">
    <property type="entry name" value="6PGD_dom2"/>
</dbReference>
<dbReference type="SUPFAM" id="SSF51735">
    <property type="entry name" value="NAD(P)-binding Rossmann-fold domains"/>
    <property type="match status" value="1"/>
</dbReference>
<accession>A0A0K1PPT7</accession>
<name>A0A0K1PPT7_9BACT</name>
<dbReference type="InterPro" id="IPR036291">
    <property type="entry name" value="NAD(P)-bd_dom_sf"/>
</dbReference>
<keyword evidence="1" id="KW-0560">Oxidoreductase</keyword>
<dbReference type="Gene3D" id="3.40.50.720">
    <property type="entry name" value="NAD(P)-binding Rossmann-like Domain"/>
    <property type="match status" value="1"/>
</dbReference>
<dbReference type="PANTHER" id="PTHR43580">
    <property type="entry name" value="OXIDOREDUCTASE GLYR1-RELATED"/>
    <property type="match status" value="1"/>
</dbReference>
<dbReference type="GO" id="GO:0000785">
    <property type="term" value="C:chromatin"/>
    <property type="evidence" value="ECO:0007669"/>
    <property type="project" value="TreeGrafter"/>
</dbReference>
<keyword evidence="5" id="KW-1185">Reference proteome</keyword>
<dbReference type="SMR" id="A0A0K1PPT7"/>
<feature type="domain" description="NADPH-dependent reductive aminase-like C-terminal" evidence="3">
    <location>
        <begin position="156"/>
        <end position="280"/>
    </location>
</feature>
<dbReference type="PATRIC" id="fig|1391654.3.peg.1816"/>
<feature type="domain" description="6-phosphogluconate dehydrogenase NADP-binding" evidence="2">
    <location>
        <begin position="2"/>
        <end position="152"/>
    </location>
</feature>
<evidence type="ECO:0000256" key="1">
    <source>
        <dbReference type="ARBA" id="ARBA00023002"/>
    </source>
</evidence>
<evidence type="ECO:0000313" key="5">
    <source>
        <dbReference type="Proteomes" id="UP000064967"/>
    </source>
</evidence>
<dbReference type="InterPro" id="IPR051265">
    <property type="entry name" value="HIBADH-related_NP60_sf"/>
</dbReference>
<sequence>MSLLGLGAMGHALAAALIDAGHPTTIWNRTPGKADALVARGAKLASTVRDAVSVSPLVVTCLLDHGSVQETLGPVADVMAHRSLVNLTTTTPNQAREFASWADDHDVAYLDGGIMAVPAMIGGPGSAILYSGSSTVFGDHKPVLDLWGESTYFGPDAGMASLYDLAMLASMYVMFGGFMQGAAMVGAAGVTATEFASRTTPFLAAMTAGFSGFAAIIDAKNYTGEGQQSLEFSDLGKIVQTSIDQGVSPDIIAPVQALIRRQIAAGHGKEGFSRIFEELRAGKKGTEVMA</sequence>
<reference evidence="4 5" key="1">
    <citation type="submission" date="2015-08" db="EMBL/GenBank/DDBJ databases">
        <authorList>
            <person name="Babu N.S."/>
            <person name="Beckwith C.J."/>
            <person name="Beseler K.G."/>
            <person name="Brison A."/>
            <person name="Carone J.V."/>
            <person name="Caskin T.P."/>
            <person name="Diamond M."/>
            <person name="Durham M.E."/>
            <person name="Foxe J.M."/>
            <person name="Go M."/>
            <person name="Henderson B.A."/>
            <person name="Jones I.B."/>
            <person name="McGettigan J.A."/>
            <person name="Micheletti S.J."/>
            <person name="Nasrallah M.E."/>
            <person name="Ortiz D."/>
            <person name="Piller C.R."/>
            <person name="Privatt S.R."/>
            <person name="Schneider S.L."/>
            <person name="Sharp S."/>
            <person name="Smith T.C."/>
            <person name="Stanton J.D."/>
            <person name="Ullery H.E."/>
            <person name="Wilson R.J."/>
            <person name="Serrano M.G."/>
            <person name="Buck G."/>
            <person name="Lee V."/>
            <person name="Wang Y."/>
            <person name="Carvalho R."/>
            <person name="Voegtly L."/>
            <person name="Shi R."/>
            <person name="Duckworth R."/>
            <person name="Johnson A."/>
            <person name="Loviza R."/>
            <person name="Walstead R."/>
            <person name="Shah Z."/>
            <person name="Kiflezghi M."/>
            <person name="Wade K."/>
            <person name="Ball S.L."/>
            <person name="Bradley K.W."/>
            <person name="Asai D.J."/>
            <person name="Bowman C.A."/>
            <person name="Russell D.A."/>
            <person name="Pope W.H."/>
            <person name="Jacobs-Sera D."/>
            <person name="Hendrix R.W."/>
            <person name="Hatfull G.F."/>
        </authorList>
    </citation>
    <scope>NUCLEOTIDE SEQUENCE [LARGE SCALE GENOMIC DNA]</scope>
    <source>
        <strain evidence="4 5">DSM 27648</strain>
    </source>
</reference>
<protein>
    <submittedName>
        <fullName evidence="4">Dehydrogenase, putative</fullName>
    </submittedName>
</protein>
<dbReference type="AlphaFoldDB" id="A0A0K1PPT7"/>
<dbReference type="STRING" id="1391654.AKJ09_01798"/>
<dbReference type="InterPro" id="IPR006115">
    <property type="entry name" value="6PGDH_NADP-bd"/>
</dbReference>
<dbReference type="InterPro" id="IPR015815">
    <property type="entry name" value="HIBADH-related"/>
</dbReference>
<proteinExistence type="predicted"/>
<dbReference type="GO" id="GO:0050661">
    <property type="term" value="F:NADP binding"/>
    <property type="evidence" value="ECO:0007669"/>
    <property type="project" value="InterPro"/>
</dbReference>
<dbReference type="GO" id="GO:0016491">
    <property type="term" value="F:oxidoreductase activity"/>
    <property type="evidence" value="ECO:0007669"/>
    <property type="project" value="UniProtKB-KW"/>
</dbReference>